<gene>
    <name evidence="1" type="ORF">F904_02671</name>
</gene>
<dbReference type="OrthoDB" id="583559at2"/>
<dbReference type="Proteomes" id="UP000013261">
    <property type="component" value="Unassembled WGS sequence"/>
</dbReference>
<reference evidence="1 2" key="1">
    <citation type="submission" date="2013-02" db="EMBL/GenBank/DDBJ databases">
        <title>The Genome Sequence of Acinetobacter sp. ANC 4105.</title>
        <authorList>
            <consortium name="The Broad Institute Genome Sequencing Platform"/>
            <consortium name="The Broad Institute Genome Sequencing Center for Infectious Disease"/>
            <person name="Cerqueira G."/>
            <person name="Feldgarden M."/>
            <person name="Courvalin P."/>
            <person name="Perichon B."/>
            <person name="Grillot-Courvalin C."/>
            <person name="Clermont D."/>
            <person name="Rocha E."/>
            <person name="Yoon E.-J."/>
            <person name="Nemec A."/>
            <person name="Walker B."/>
            <person name="Young S.K."/>
            <person name="Zeng Q."/>
            <person name="Gargeya S."/>
            <person name="Fitzgerald M."/>
            <person name="Haas B."/>
            <person name="Abouelleil A."/>
            <person name="Alvarado L."/>
            <person name="Arachchi H.M."/>
            <person name="Berlin A.M."/>
            <person name="Chapman S.B."/>
            <person name="Dewar J."/>
            <person name="Goldberg J."/>
            <person name="Griggs A."/>
            <person name="Gujja S."/>
            <person name="Hansen M."/>
            <person name="Howarth C."/>
            <person name="Imamovic A."/>
            <person name="Larimer J."/>
            <person name="McCowan C."/>
            <person name="Murphy C."/>
            <person name="Neiman D."/>
            <person name="Pearson M."/>
            <person name="Priest M."/>
            <person name="Roberts A."/>
            <person name="Saif S."/>
            <person name="Shea T."/>
            <person name="Sisk P."/>
            <person name="Sykes S."/>
            <person name="Wortman J."/>
            <person name="Nusbaum C."/>
            <person name="Birren B."/>
        </authorList>
    </citation>
    <scope>NUCLEOTIDE SEQUENCE [LARGE SCALE GENOMIC DNA]</scope>
    <source>
        <strain evidence="1 2">ANC 4105</strain>
    </source>
</reference>
<dbReference type="RefSeq" id="WP_005190042.1">
    <property type="nucleotide sequence ID" value="NZ_KB850050.1"/>
</dbReference>
<comment type="caution">
    <text evidence="1">The sequence shown here is derived from an EMBL/GenBank/DDBJ whole genome shotgun (WGS) entry which is preliminary data.</text>
</comment>
<sequence length="110" mass="13174">MSYEEIKNTALQLSYRDKFRLAQFLIQTGRKEEEEQYVKNVQEPEKIDTQYVTERLLKSRPGKLKSLENFIDAMFQFKGSISNEERTKVITALKRKKIFKIENNKVYYLV</sequence>
<proteinExistence type="predicted"/>
<accession>N9L8V1</accession>
<name>N9L8V1_9GAMM</name>
<dbReference type="eggNOG" id="ENOG502ZU88">
    <property type="taxonomic scope" value="Bacteria"/>
</dbReference>
<organism evidence="1 2">
    <name type="scientific">Acinetobacter dispersus</name>
    <dbReference type="NCBI Taxonomy" id="70348"/>
    <lineage>
        <taxon>Bacteria</taxon>
        <taxon>Pseudomonadati</taxon>
        <taxon>Pseudomonadota</taxon>
        <taxon>Gammaproteobacteria</taxon>
        <taxon>Moraxellales</taxon>
        <taxon>Moraxellaceae</taxon>
        <taxon>Acinetobacter</taxon>
    </lineage>
</organism>
<dbReference type="AlphaFoldDB" id="N9L8V1"/>
<dbReference type="EMBL" id="APRL01000013">
    <property type="protein sequence ID" value="ENW92728.1"/>
    <property type="molecule type" value="Genomic_DNA"/>
</dbReference>
<dbReference type="HOGENOM" id="CLU_173027_0_0_6"/>
<keyword evidence="2" id="KW-1185">Reference proteome</keyword>
<evidence type="ECO:0000313" key="1">
    <source>
        <dbReference type="EMBL" id="ENW92728.1"/>
    </source>
</evidence>
<evidence type="ECO:0000313" key="2">
    <source>
        <dbReference type="Proteomes" id="UP000013261"/>
    </source>
</evidence>
<protein>
    <submittedName>
        <fullName evidence="1">Uncharacterized protein</fullName>
    </submittedName>
</protein>